<sequence length="1108" mass="119977">MIPRDLVLETGASPLQVLKRSFSCEPPVCVRVKPQDDDDDDDDDALPAVDDFHHALGGGDIQVQVEDLAGRRFRETTTPDDGASLLDDLAAALHDADDSLGETARDVATVCARVLARAVRRNDPAAVIVPLLRRFEFMRDSRLGARVEKGKPSEMRVVVRVGVARWTDANDRQLLGMEMCATRYLTVAVPPDGVTGGEIVLICSVFTKCALNPVVANGIKVPLVPLPPSWLKVRSTDALESDEPDDNVVPGDEEPPRRAATASLYGWGENPRSCLGTEETGAIVPTPAHILMHEMPFENVRTVACSARHTLVLTWHRRLFACGDNEDGACGVDGRGRVPQLAPVAWPDNQPVEMLRVAAGADIFGAHSAAVSVDGALYTWGFGVATGHRTTVPVTRPRRIHLRRDDDDDKSSETKFSNVAAGGSFCVALDYKGTAYSWGIWAGGRLGLGAIPLMTQVARSPYEDRRRLALYQLYPKRMKVVAKVTKDVTRNDITDPTVRKTSAAPRWSRVSCGESHALAVTVGGRVYAWGQNTSGQLGLGPRGSNGEYDDEMIPVRVFLSEGVIATAVACGPTHSVVVDSEGKAWTWGGGAGGGAPLGHGDAVRTEAASETASRNYEMDLAIERMLATASGSATVHTPREPNALWLPEIQATVRDVACGGQHTVMLLSGPRATQTLGRALYEDILAATKYLTSRDDAVDSPELVSTLVSLYGVDCILIPGGGAPLCAHLAVLSRRSPLFAELILLERREDGADDDVLQLLVPDLSPAVAHALLEYVYCDDVFESRNGITHPSFLNELGDAAKRYGVTRLRQICLSGRTALLAETPAKEDVSLASTFTSDFASMIGDDSFSDVKIVAERRPINVHRFVLAKRSDYFRAMFSSGMREVDNRASGVASPVKVEVPDAYISMLRLLNHLYTDVLAEGDVNQLLKDLVAADRYELVRTKLTCESALATAVVSVEDALTTLQVARTVGARALAAQMILFLAKHISDPMVAETVLADSEPDVRKQVRDALTKLHQAAPHLETHHQQESSSSKQDVVAIRPNVLSVPHTIAFIAASVVSLVLQRLFRFRVYAATLINIAFLCVLAFLFWHSSRESTLDPRPRSSMT</sequence>
<keyword evidence="4" id="KW-0472">Membrane</keyword>
<evidence type="ECO:0000259" key="5">
    <source>
        <dbReference type="PROSITE" id="PS50097"/>
    </source>
</evidence>
<dbReference type="SMART" id="SM00225">
    <property type="entry name" value="BTB"/>
    <property type="match status" value="2"/>
</dbReference>
<dbReference type="PROSITE" id="PS50097">
    <property type="entry name" value="BTB"/>
    <property type="match status" value="2"/>
</dbReference>
<dbReference type="InterPro" id="IPR000408">
    <property type="entry name" value="Reg_chr_condens"/>
</dbReference>
<dbReference type="InterPro" id="IPR009091">
    <property type="entry name" value="RCC1/BLIP-II"/>
</dbReference>
<dbReference type="AlphaFoldDB" id="A0AAD7XL95"/>
<dbReference type="PROSITE" id="PS50012">
    <property type="entry name" value="RCC1_3"/>
    <property type="match status" value="4"/>
</dbReference>
<keyword evidence="4" id="KW-1133">Transmembrane helix</keyword>
<evidence type="ECO:0000256" key="1">
    <source>
        <dbReference type="ARBA" id="ARBA00022737"/>
    </source>
</evidence>
<keyword evidence="7" id="KW-1185">Reference proteome</keyword>
<dbReference type="Pfam" id="PF00651">
    <property type="entry name" value="BTB"/>
    <property type="match status" value="2"/>
</dbReference>
<dbReference type="SUPFAM" id="SSF54695">
    <property type="entry name" value="POZ domain"/>
    <property type="match status" value="2"/>
</dbReference>
<dbReference type="InterPro" id="IPR011333">
    <property type="entry name" value="SKP1/BTB/POZ_sf"/>
</dbReference>
<dbReference type="PANTHER" id="PTHR22870">
    <property type="entry name" value="REGULATOR OF CHROMOSOME CONDENSATION"/>
    <property type="match status" value="1"/>
</dbReference>
<dbReference type="InterPro" id="IPR000210">
    <property type="entry name" value="BTB/POZ_dom"/>
</dbReference>
<feature type="repeat" description="RCC1" evidence="2">
    <location>
        <begin position="433"/>
        <end position="523"/>
    </location>
</feature>
<name>A0AAD7XL95_9STRA</name>
<dbReference type="PROSITE" id="PS00626">
    <property type="entry name" value="RCC1_2"/>
    <property type="match status" value="2"/>
</dbReference>
<dbReference type="CDD" id="cd18186">
    <property type="entry name" value="BTB_POZ_ZBTB_KLHL-like"/>
    <property type="match status" value="2"/>
</dbReference>
<feature type="repeat" description="RCC1" evidence="2">
    <location>
        <begin position="524"/>
        <end position="581"/>
    </location>
</feature>
<dbReference type="InterPro" id="IPR051210">
    <property type="entry name" value="Ub_ligase/GEF_domain"/>
</dbReference>
<dbReference type="PANTHER" id="PTHR22870:SF408">
    <property type="entry name" value="OS09G0560450 PROTEIN"/>
    <property type="match status" value="1"/>
</dbReference>
<evidence type="ECO:0000256" key="2">
    <source>
        <dbReference type="PROSITE-ProRule" id="PRU00235"/>
    </source>
</evidence>
<keyword evidence="4" id="KW-0812">Transmembrane</keyword>
<feature type="domain" description="BTB" evidence="5">
    <location>
        <begin position="713"/>
        <end position="785"/>
    </location>
</feature>
<feature type="repeat" description="RCC1" evidence="2">
    <location>
        <begin position="582"/>
        <end position="669"/>
    </location>
</feature>
<evidence type="ECO:0000313" key="6">
    <source>
        <dbReference type="EMBL" id="KAJ8602495.1"/>
    </source>
</evidence>
<dbReference type="SUPFAM" id="SSF50985">
    <property type="entry name" value="RCC1/BLIP-II"/>
    <property type="match status" value="2"/>
</dbReference>
<proteinExistence type="predicted"/>
<dbReference type="EMBL" id="JAQMWT010000379">
    <property type="protein sequence ID" value="KAJ8602495.1"/>
    <property type="molecule type" value="Genomic_DNA"/>
</dbReference>
<dbReference type="Proteomes" id="UP001230188">
    <property type="component" value="Unassembled WGS sequence"/>
</dbReference>
<evidence type="ECO:0000313" key="7">
    <source>
        <dbReference type="Proteomes" id="UP001230188"/>
    </source>
</evidence>
<keyword evidence="1" id="KW-0677">Repeat</keyword>
<dbReference type="Pfam" id="PF25390">
    <property type="entry name" value="WD40_RLD"/>
    <property type="match status" value="1"/>
</dbReference>
<feature type="region of interest" description="Disordered" evidence="3">
    <location>
        <begin position="236"/>
        <end position="259"/>
    </location>
</feature>
<reference evidence="6" key="1">
    <citation type="submission" date="2023-01" db="EMBL/GenBank/DDBJ databases">
        <title>Metagenome sequencing of chrysophaentin producing Chrysophaeum taylorii.</title>
        <authorList>
            <person name="Davison J."/>
            <person name="Bewley C."/>
        </authorList>
    </citation>
    <scope>NUCLEOTIDE SEQUENCE</scope>
    <source>
        <strain evidence="6">NIES-1699</strain>
    </source>
</reference>
<evidence type="ECO:0000256" key="3">
    <source>
        <dbReference type="SAM" id="MobiDB-lite"/>
    </source>
</evidence>
<protein>
    <recommendedName>
        <fullName evidence="5">BTB domain-containing protein</fullName>
    </recommendedName>
</protein>
<accession>A0AAD7XL95</accession>
<dbReference type="Gene3D" id="2.130.10.30">
    <property type="entry name" value="Regulator of chromosome condensation 1/beta-lactamase-inhibitor protein II"/>
    <property type="match status" value="2"/>
</dbReference>
<feature type="repeat" description="RCC1" evidence="2">
    <location>
        <begin position="262"/>
        <end position="316"/>
    </location>
</feature>
<dbReference type="Gene3D" id="3.30.710.10">
    <property type="entry name" value="Potassium Channel Kv1.1, Chain A"/>
    <property type="match status" value="2"/>
</dbReference>
<feature type="transmembrane region" description="Helical" evidence="4">
    <location>
        <begin position="1072"/>
        <end position="1091"/>
    </location>
</feature>
<evidence type="ECO:0000256" key="4">
    <source>
        <dbReference type="SAM" id="Phobius"/>
    </source>
</evidence>
<gene>
    <name evidence="6" type="ORF">CTAYLR_001244</name>
</gene>
<dbReference type="InterPro" id="IPR058923">
    <property type="entry name" value="RCC1-like_dom"/>
</dbReference>
<feature type="domain" description="BTB" evidence="5">
    <location>
        <begin position="850"/>
        <end position="924"/>
    </location>
</feature>
<comment type="caution">
    <text evidence="6">The sequence shown here is derived from an EMBL/GenBank/DDBJ whole genome shotgun (WGS) entry which is preliminary data.</text>
</comment>
<organism evidence="6 7">
    <name type="scientific">Chrysophaeum taylorii</name>
    <dbReference type="NCBI Taxonomy" id="2483200"/>
    <lineage>
        <taxon>Eukaryota</taxon>
        <taxon>Sar</taxon>
        <taxon>Stramenopiles</taxon>
        <taxon>Ochrophyta</taxon>
        <taxon>Pelagophyceae</taxon>
        <taxon>Pelagomonadales</taxon>
        <taxon>Pelagomonadaceae</taxon>
        <taxon>Chrysophaeum</taxon>
    </lineage>
</organism>